<dbReference type="STRING" id="754436.JCM19237_325"/>
<organism evidence="1 2">
    <name type="scientific">Photobacterium aphoticum</name>
    <dbReference type="NCBI Taxonomy" id="754436"/>
    <lineage>
        <taxon>Bacteria</taxon>
        <taxon>Pseudomonadati</taxon>
        <taxon>Pseudomonadota</taxon>
        <taxon>Gammaproteobacteria</taxon>
        <taxon>Vibrionales</taxon>
        <taxon>Vibrionaceae</taxon>
        <taxon>Photobacterium</taxon>
    </lineage>
</organism>
<accession>A0A090QXM4</accession>
<gene>
    <name evidence="1" type="ORF">JCM19237_325</name>
</gene>
<dbReference type="Proteomes" id="UP000029227">
    <property type="component" value="Unassembled WGS sequence"/>
</dbReference>
<evidence type="ECO:0000313" key="1">
    <source>
        <dbReference type="EMBL" id="GAL07945.1"/>
    </source>
</evidence>
<sequence>MAAKTVGVTGDDGVHDSLKVAITQDLGNGPITVIGYMLEGSNFSLSSAWEAPLTAITWQCRYRRQIREDLPANDGTTFKTQFNSQSIWEAPSRQNYR</sequence>
<dbReference type="AlphaFoldDB" id="A0A090QXM4"/>
<dbReference type="EMBL" id="BBMN01000020">
    <property type="protein sequence ID" value="GAL07945.1"/>
    <property type="molecule type" value="Genomic_DNA"/>
</dbReference>
<protein>
    <submittedName>
        <fullName evidence="1">Uncharacterized protein</fullName>
    </submittedName>
</protein>
<name>A0A090QXM4_9GAMM</name>
<proteinExistence type="predicted"/>
<reference evidence="1 2" key="1">
    <citation type="journal article" date="2014" name="Genome Announc.">
        <title>Draft Genome Sequences of Two Vibrionaceae Species, Vibrio ponticus C121 and Photobacterium aphoticum C119, Isolated as Coral Reef Microbiota.</title>
        <authorList>
            <person name="Al-saari N."/>
            <person name="Meirelles P.M."/>
            <person name="Mino S."/>
            <person name="Suda W."/>
            <person name="Oshima K."/>
            <person name="Hattori M."/>
            <person name="Ohkuma M."/>
            <person name="Thompson F.L."/>
            <person name="Gomez-Gil B."/>
            <person name="Sawabe T."/>
            <person name="Sawabe T."/>
        </authorList>
    </citation>
    <scope>NUCLEOTIDE SEQUENCE [LARGE SCALE GENOMIC DNA]</scope>
    <source>
        <strain evidence="1 2">JCM 19237</strain>
    </source>
</reference>
<evidence type="ECO:0000313" key="2">
    <source>
        <dbReference type="Proteomes" id="UP000029227"/>
    </source>
</evidence>
<comment type="caution">
    <text evidence="1">The sequence shown here is derived from an EMBL/GenBank/DDBJ whole genome shotgun (WGS) entry which is preliminary data.</text>
</comment>